<organism evidence="1 2">
    <name type="scientific">Bauhinia variegata</name>
    <name type="common">Purple orchid tree</name>
    <name type="synonym">Phanera variegata</name>
    <dbReference type="NCBI Taxonomy" id="167791"/>
    <lineage>
        <taxon>Eukaryota</taxon>
        <taxon>Viridiplantae</taxon>
        <taxon>Streptophyta</taxon>
        <taxon>Embryophyta</taxon>
        <taxon>Tracheophyta</taxon>
        <taxon>Spermatophyta</taxon>
        <taxon>Magnoliopsida</taxon>
        <taxon>eudicotyledons</taxon>
        <taxon>Gunneridae</taxon>
        <taxon>Pentapetalae</taxon>
        <taxon>rosids</taxon>
        <taxon>fabids</taxon>
        <taxon>Fabales</taxon>
        <taxon>Fabaceae</taxon>
        <taxon>Cercidoideae</taxon>
        <taxon>Cercideae</taxon>
        <taxon>Bauhiniinae</taxon>
        <taxon>Bauhinia</taxon>
    </lineage>
</organism>
<proteinExistence type="predicted"/>
<dbReference type="EMBL" id="CM039438">
    <property type="protein sequence ID" value="KAI4300987.1"/>
    <property type="molecule type" value="Genomic_DNA"/>
</dbReference>
<keyword evidence="2" id="KW-1185">Reference proteome</keyword>
<comment type="caution">
    <text evidence="1">The sequence shown here is derived from an EMBL/GenBank/DDBJ whole genome shotgun (WGS) entry which is preliminary data.</text>
</comment>
<evidence type="ECO:0000313" key="1">
    <source>
        <dbReference type="EMBL" id="KAI4300987.1"/>
    </source>
</evidence>
<sequence>MSNDIFDGQILAEKLLKLNNSQQSIESLSRWCISHRKKAKEIVETWDKLFNSSQKEQRVSFLYLANDILQNSRRKGSEFVNEFWKVLPAALRHVYENGDEYGKKAVTRLVDIWEERKVFGSRGQGLKDELTGKNPPPSSASNGKSSNPIKIVKRDAHSVRIKLAVGGLPEKILTAFQSVLEEHHIEEVALNKCNATVHHVGKLMEDIENTLAHGNQLGSTVLTDLQNQEKELQQYIEQLENAEAARASLLSQLKDALQEQESSQGIVRTQLQVARGQIEQAVSLRKRLMMSAPVPGPLNTTASQAAEVTRVLEQNLPSIQLSSIPPQHLLTQPLSSFAPLKATEEDNKKAAAAAVAAKLAASTSSAQMLTSVLSSLVAEEAASMNDGLKSAGFTSGLPIFNPEKRPKLDKPMPVSDGSNSDMGISSFFQTLQQPSMANVQLAPSTSLQPISQGNQLQAAFAAAAPLPPPPHSPANTPANQYVQSTGLMVGGIPYGYGSSNNLPPPPPLPPHVAMGLQRPSTQSSPQSQAQQAQQPATGGFYRPPGIGFYGSTHPSTPPPVPRQ</sequence>
<reference evidence="1 2" key="1">
    <citation type="journal article" date="2022" name="DNA Res.">
        <title>Chromosomal-level genome assembly of the orchid tree Bauhinia variegata (Leguminosae; Cercidoideae) supports the allotetraploid origin hypothesis of Bauhinia.</title>
        <authorList>
            <person name="Zhong Y."/>
            <person name="Chen Y."/>
            <person name="Zheng D."/>
            <person name="Pang J."/>
            <person name="Liu Y."/>
            <person name="Luo S."/>
            <person name="Meng S."/>
            <person name="Qian L."/>
            <person name="Wei D."/>
            <person name="Dai S."/>
            <person name="Zhou R."/>
        </authorList>
    </citation>
    <scope>NUCLEOTIDE SEQUENCE [LARGE SCALE GENOMIC DNA]</scope>
    <source>
        <strain evidence="1">BV-YZ2020</strain>
    </source>
</reference>
<evidence type="ECO:0000313" key="2">
    <source>
        <dbReference type="Proteomes" id="UP000828941"/>
    </source>
</evidence>
<name>A0ACB9KUL7_BAUVA</name>
<protein>
    <submittedName>
        <fullName evidence="1">Uncharacterized protein</fullName>
    </submittedName>
</protein>
<dbReference type="Proteomes" id="UP000828941">
    <property type="component" value="Chromosome 13"/>
</dbReference>
<gene>
    <name evidence="1" type="ORF">L6164_034308</name>
</gene>
<accession>A0ACB9KUL7</accession>